<dbReference type="Proteomes" id="UP000077407">
    <property type="component" value="Unassembled WGS sequence"/>
</dbReference>
<accession>A0A162LCQ8</accession>
<dbReference type="EMBL" id="LITT01000004">
    <property type="protein sequence ID" value="OAA91846.1"/>
    <property type="molecule type" value="Genomic_DNA"/>
</dbReference>
<evidence type="ECO:0000313" key="3">
    <source>
        <dbReference type="Proteomes" id="UP000077407"/>
    </source>
</evidence>
<dbReference type="InterPro" id="IPR025847">
    <property type="entry name" value="MEDS_domain"/>
</dbReference>
<protein>
    <recommendedName>
        <fullName evidence="1">MEDS domain-containing protein</fullName>
    </recommendedName>
</protein>
<dbReference type="AlphaFoldDB" id="A0A162LCQ8"/>
<gene>
    <name evidence="2" type="ORF">WY13_00491</name>
</gene>
<dbReference type="OrthoDB" id="1925880at2"/>
<reference evidence="2 3" key="1">
    <citation type="journal article" date="2015" name="Biotechnol. Bioeng.">
        <title>Genome sequence and phenotypic characterization of Caulobacter segnis.</title>
        <authorList>
            <person name="Patel S."/>
            <person name="Fletcher B."/>
            <person name="Scott D.C."/>
            <person name="Ely B."/>
        </authorList>
    </citation>
    <scope>NUCLEOTIDE SEQUENCE [LARGE SCALE GENOMIC DNA]</scope>
    <source>
        <strain evidence="2 3">ERI-2</strain>
    </source>
</reference>
<proteinExistence type="predicted"/>
<comment type="caution">
    <text evidence="2">The sequence shown here is derived from an EMBL/GenBank/DDBJ whole genome shotgun (WGS) entry which is preliminary data.</text>
</comment>
<dbReference type="PATRIC" id="fig|1538.10.peg.986"/>
<feature type="domain" description="MEDS" evidence="1">
    <location>
        <begin position="14"/>
        <end position="145"/>
    </location>
</feature>
<dbReference type="RefSeq" id="WP_063554109.1">
    <property type="nucleotide sequence ID" value="NZ_LITT01000004.1"/>
</dbReference>
<organism evidence="2 3">
    <name type="scientific">Clostridium ljungdahlii</name>
    <dbReference type="NCBI Taxonomy" id="1538"/>
    <lineage>
        <taxon>Bacteria</taxon>
        <taxon>Bacillati</taxon>
        <taxon>Bacillota</taxon>
        <taxon>Clostridia</taxon>
        <taxon>Eubacteriales</taxon>
        <taxon>Clostridiaceae</taxon>
        <taxon>Clostridium</taxon>
    </lineage>
</organism>
<name>A0A162LCQ8_9CLOT</name>
<sequence>MINRSIFGLNSSFYYFGLEHLIINMCQYIKEGIERKEKICVYTDLKLYKKLLKYVDIKNNCVEYVDMTQMINEYPKLKVNNIRKEVLKYIDEINKEGYVGVRFIIQADYAIYNTSQDSFLNFNRNILNIISEMNASCMCAYDFEDYLKNKRFINEKVVKESYKIHNYRLYNRRLVSVK</sequence>
<dbReference type="Pfam" id="PF14417">
    <property type="entry name" value="MEDS"/>
    <property type="match status" value="1"/>
</dbReference>
<evidence type="ECO:0000259" key="1">
    <source>
        <dbReference type="Pfam" id="PF14417"/>
    </source>
</evidence>
<evidence type="ECO:0000313" key="2">
    <source>
        <dbReference type="EMBL" id="OAA91846.1"/>
    </source>
</evidence>